<dbReference type="STRING" id="463040.CAL15_17585"/>
<dbReference type="SMART" id="SM00342">
    <property type="entry name" value="HTH_ARAC"/>
    <property type="match status" value="1"/>
</dbReference>
<reference evidence="5 6" key="1">
    <citation type="submission" date="2017-05" db="EMBL/GenBank/DDBJ databases">
        <title>Complete and WGS of Bordetella genogroups.</title>
        <authorList>
            <person name="Spilker T."/>
            <person name="LiPuma J."/>
        </authorList>
    </citation>
    <scope>NUCLEOTIDE SEQUENCE [LARGE SCALE GENOMIC DNA]</scope>
    <source>
        <strain evidence="5 6">AU7206</strain>
    </source>
</reference>
<dbReference type="InterPro" id="IPR032687">
    <property type="entry name" value="AraC-type_N"/>
</dbReference>
<proteinExistence type="predicted"/>
<dbReference type="KEGG" id="bgm:CAL15_17585"/>
<dbReference type="Pfam" id="PF12833">
    <property type="entry name" value="HTH_18"/>
    <property type="match status" value="1"/>
</dbReference>
<dbReference type="PANTHER" id="PTHR47894:SF1">
    <property type="entry name" value="HTH-TYPE TRANSCRIPTIONAL REGULATOR VQSM"/>
    <property type="match status" value="1"/>
</dbReference>
<sequence length="341" mass="38119">MAKIPLTRCQFVLPFKYILDAMGVPVEPLLEKHNLPVDMEGRLSSYVPIRNALQFADAAKREQGIPDFGYLVARGANFYYLSERLRALIVNSPTLFVALKNLCSFAHLEDTNLTMFLDFHQKSVRLHSRLNGVKGMRHLEHSQWLQNVLPVHVVREFAGSDWMPATMAFEAEYTPGAEVQDHWSRTRFLGGQQYSWIDIPVAYLSLPPLSSSAHGAPSEADYVGISGKLVDTLNLMLPSYLGGKVPTLMDIAEMANTSRRNLQRMLAESGVSYRGIVNAVRFERAAALLRRPEIKIVDIALSLGYTDAAHFTRAFRKMAGASPLQFRKSKLGDFGSISETT</sequence>
<dbReference type="InterPro" id="IPR009057">
    <property type="entry name" value="Homeodomain-like_sf"/>
</dbReference>
<dbReference type="EMBL" id="CP021111">
    <property type="protein sequence ID" value="ARP96025.1"/>
    <property type="molecule type" value="Genomic_DNA"/>
</dbReference>
<organism evidence="5 6">
    <name type="scientific">Bordetella genomosp. 13</name>
    <dbReference type="NCBI Taxonomy" id="463040"/>
    <lineage>
        <taxon>Bacteria</taxon>
        <taxon>Pseudomonadati</taxon>
        <taxon>Pseudomonadota</taxon>
        <taxon>Betaproteobacteria</taxon>
        <taxon>Burkholderiales</taxon>
        <taxon>Alcaligenaceae</taxon>
        <taxon>Bordetella</taxon>
    </lineage>
</organism>
<dbReference type="GO" id="GO:0003700">
    <property type="term" value="F:DNA-binding transcription factor activity"/>
    <property type="evidence" value="ECO:0007669"/>
    <property type="project" value="InterPro"/>
</dbReference>
<name>A0A1W6ZFI4_9BORD</name>
<dbReference type="InterPro" id="IPR018060">
    <property type="entry name" value="HTH_AraC"/>
</dbReference>
<dbReference type="RefSeq" id="WP_086079777.1">
    <property type="nucleotide sequence ID" value="NZ_CP021111.1"/>
</dbReference>
<evidence type="ECO:0000313" key="6">
    <source>
        <dbReference type="Proteomes" id="UP000194161"/>
    </source>
</evidence>
<keyword evidence="3" id="KW-0804">Transcription</keyword>
<dbReference type="PRINTS" id="PR00032">
    <property type="entry name" value="HTHARAC"/>
</dbReference>
<dbReference type="InterPro" id="IPR020449">
    <property type="entry name" value="Tscrpt_reg_AraC-type_HTH"/>
</dbReference>
<dbReference type="SUPFAM" id="SSF46689">
    <property type="entry name" value="Homeodomain-like"/>
    <property type="match status" value="1"/>
</dbReference>
<evidence type="ECO:0000256" key="2">
    <source>
        <dbReference type="ARBA" id="ARBA00023125"/>
    </source>
</evidence>
<keyword evidence="2" id="KW-0238">DNA-binding</keyword>
<accession>A0A1W6ZFI4</accession>
<keyword evidence="1" id="KW-0805">Transcription regulation</keyword>
<evidence type="ECO:0000313" key="5">
    <source>
        <dbReference type="EMBL" id="ARP96025.1"/>
    </source>
</evidence>
<dbReference type="PANTHER" id="PTHR47894">
    <property type="entry name" value="HTH-TYPE TRANSCRIPTIONAL REGULATOR GADX"/>
    <property type="match status" value="1"/>
</dbReference>
<protein>
    <recommendedName>
        <fullName evidence="4">HTH araC/xylS-type domain-containing protein</fullName>
    </recommendedName>
</protein>
<dbReference type="GO" id="GO:0000976">
    <property type="term" value="F:transcription cis-regulatory region binding"/>
    <property type="evidence" value="ECO:0007669"/>
    <property type="project" value="TreeGrafter"/>
</dbReference>
<evidence type="ECO:0000256" key="1">
    <source>
        <dbReference type="ARBA" id="ARBA00023015"/>
    </source>
</evidence>
<dbReference type="Gene3D" id="1.10.10.60">
    <property type="entry name" value="Homeodomain-like"/>
    <property type="match status" value="1"/>
</dbReference>
<dbReference type="OrthoDB" id="6506763at2"/>
<dbReference type="PROSITE" id="PS01124">
    <property type="entry name" value="HTH_ARAC_FAMILY_2"/>
    <property type="match status" value="1"/>
</dbReference>
<evidence type="ECO:0000256" key="3">
    <source>
        <dbReference type="ARBA" id="ARBA00023163"/>
    </source>
</evidence>
<evidence type="ECO:0000259" key="4">
    <source>
        <dbReference type="PROSITE" id="PS01124"/>
    </source>
</evidence>
<keyword evidence="6" id="KW-1185">Reference proteome</keyword>
<dbReference type="Proteomes" id="UP000194161">
    <property type="component" value="Chromosome"/>
</dbReference>
<feature type="domain" description="HTH araC/xylS-type" evidence="4">
    <location>
        <begin position="231"/>
        <end position="329"/>
    </location>
</feature>
<dbReference type="AlphaFoldDB" id="A0A1W6ZFI4"/>
<gene>
    <name evidence="5" type="ORF">CAL15_17585</name>
</gene>
<dbReference type="Pfam" id="PF12625">
    <property type="entry name" value="Arabinose_bd"/>
    <property type="match status" value="1"/>
</dbReference>
<dbReference type="GO" id="GO:0005829">
    <property type="term" value="C:cytosol"/>
    <property type="evidence" value="ECO:0007669"/>
    <property type="project" value="TreeGrafter"/>
</dbReference>